<feature type="region of interest" description="Disordered" evidence="17">
    <location>
        <begin position="802"/>
        <end position="821"/>
    </location>
</feature>
<evidence type="ECO:0000256" key="5">
    <source>
        <dbReference type="ARBA" id="ARBA00013113"/>
    </source>
</evidence>
<feature type="domain" description="Phospholipid/glycerol acyltransferase" evidence="18">
    <location>
        <begin position="301"/>
        <end position="428"/>
    </location>
</feature>
<keyword evidence="9 16" id="KW-0808">Transferase</keyword>
<dbReference type="SMART" id="SM00563">
    <property type="entry name" value="PlsC"/>
    <property type="match status" value="1"/>
</dbReference>
<dbReference type="PIRSF" id="PIRSF000437">
    <property type="entry name" value="GPAT_DHAPAT"/>
    <property type="match status" value="1"/>
</dbReference>
<dbReference type="Pfam" id="PF01553">
    <property type="entry name" value="Acyltransferase"/>
    <property type="match status" value="1"/>
</dbReference>
<accession>A0ABX9AM94</accession>
<dbReference type="PIRSF" id="PIRSF500064">
    <property type="entry name" value="GPAT"/>
    <property type="match status" value="1"/>
</dbReference>
<evidence type="ECO:0000256" key="4">
    <source>
        <dbReference type="ARBA" id="ARBA00007937"/>
    </source>
</evidence>
<dbReference type="HAMAP" id="MF_00393">
    <property type="entry name" value="Glyc3P_acyltrans"/>
    <property type="match status" value="1"/>
</dbReference>
<keyword evidence="7 16" id="KW-1003">Cell membrane</keyword>
<dbReference type="GO" id="GO:0004366">
    <property type="term" value="F:glycerol-3-phosphate O-acyltransferase activity"/>
    <property type="evidence" value="ECO:0007669"/>
    <property type="project" value="UniProtKB-EC"/>
</dbReference>
<evidence type="ECO:0000256" key="17">
    <source>
        <dbReference type="SAM" id="MobiDB-lite"/>
    </source>
</evidence>
<dbReference type="InterPro" id="IPR041728">
    <property type="entry name" value="GPAT/DHAPAT_LPLAT"/>
</dbReference>
<comment type="pathway">
    <text evidence="3">Lipid metabolism.</text>
</comment>
<name>A0ABX9AM94_9ENTR</name>
<dbReference type="NCBIfam" id="TIGR03703">
    <property type="entry name" value="plsB"/>
    <property type="match status" value="1"/>
</dbReference>
<evidence type="ECO:0000256" key="2">
    <source>
        <dbReference type="ARBA" id="ARBA00004765"/>
    </source>
</evidence>
<reference evidence="19 20" key="1">
    <citation type="submission" date="2021-08" db="EMBL/GenBank/DDBJ databases">
        <title>Culture and genomic analysis of Symbiopectobacterium purcellii sp. nov. gen. nov., isolated from the leafhopper Empoasca decipiens.</title>
        <authorList>
            <person name="Nadal-Jimenez P."/>
            <person name="Siozios S."/>
            <person name="Halliday N."/>
            <person name="Camara M."/>
            <person name="Hurst G.D.D."/>
        </authorList>
    </citation>
    <scope>NUCLEOTIDE SEQUENCE [LARGE SCALE GENOMIC DNA]</scope>
    <source>
        <strain evidence="19 20">SyEd1</strain>
    </source>
</reference>
<dbReference type="Pfam" id="PF19277">
    <property type="entry name" value="GPAT_C"/>
    <property type="match status" value="1"/>
</dbReference>
<comment type="subcellular location">
    <subcellularLocation>
        <location evidence="1 16">Cell membrane</location>
        <topology evidence="1 16">Peripheral membrane protein</topology>
        <orientation evidence="1 16">Cytoplasmic side</orientation>
    </subcellularLocation>
</comment>
<keyword evidence="13 16" id="KW-1208">Phospholipid metabolism</keyword>
<dbReference type="InterPro" id="IPR045520">
    <property type="entry name" value="GPAT/DHAPAT_C"/>
</dbReference>
<evidence type="ECO:0000256" key="3">
    <source>
        <dbReference type="ARBA" id="ARBA00005189"/>
    </source>
</evidence>
<dbReference type="Proteomes" id="UP000825886">
    <property type="component" value="Chromosome"/>
</dbReference>
<organism evidence="19 20">
    <name type="scientific">Symbiopectobacterium purcellii</name>
    <dbReference type="NCBI Taxonomy" id="2871826"/>
    <lineage>
        <taxon>Bacteria</taxon>
        <taxon>Pseudomonadati</taxon>
        <taxon>Pseudomonadota</taxon>
        <taxon>Gammaproteobacteria</taxon>
        <taxon>Enterobacterales</taxon>
        <taxon>Enterobacteriaceae</taxon>
    </lineage>
</organism>
<evidence type="ECO:0000256" key="8">
    <source>
        <dbReference type="ARBA" id="ARBA00022516"/>
    </source>
</evidence>
<dbReference type="CDD" id="cd07993">
    <property type="entry name" value="LPLAT_DHAPAT-like"/>
    <property type="match status" value="1"/>
</dbReference>
<keyword evidence="10 16" id="KW-0443">Lipid metabolism</keyword>
<evidence type="ECO:0000256" key="14">
    <source>
        <dbReference type="ARBA" id="ARBA00023315"/>
    </source>
</evidence>
<dbReference type="PANTHER" id="PTHR12563">
    <property type="entry name" value="GLYCEROL-3-PHOSPHATE ACYLTRANSFERASE"/>
    <property type="match status" value="1"/>
</dbReference>
<evidence type="ECO:0000256" key="6">
    <source>
        <dbReference type="ARBA" id="ARBA00013432"/>
    </source>
</evidence>
<dbReference type="InterPro" id="IPR002123">
    <property type="entry name" value="Plipid/glycerol_acylTrfase"/>
</dbReference>
<dbReference type="EMBL" id="CP081864">
    <property type="protein sequence ID" value="QZN96304.1"/>
    <property type="molecule type" value="Genomic_DNA"/>
</dbReference>
<evidence type="ECO:0000256" key="16">
    <source>
        <dbReference type="HAMAP-Rule" id="MF_00393"/>
    </source>
</evidence>
<feature type="short sequence motif" description="HXXXXD motif" evidence="16">
    <location>
        <begin position="306"/>
        <end position="311"/>
    </location>
</feature>
<proteinExistence type="inferred from homology"/>
<evidence type="ECO:0000256" key="11">
    <source>
        <dbReference type="ARBA" id="ARBA00023136"/>
    </source>
</evidence>
<dbReference type="SUPFAM" id="SSF69593">
    <property type="entry name" value="Glycerol-3-phosphate (1)-acyltransferase"/>
    <property type="match status" value="1"/>
</dbReference>
<dbReference type="InterPro" id="IPR028354">
    <property type="entry name" value="GPAT_PlsB"/>
</dbReference>
<evidence type="ECO:0000256" key="1">
    <source>
        <dbReference type="ARBA" id="ARBA00004413"/>
    </source>
</evidence>
<keyword evidence="8 16" id="KW-0444">Lipid biosynthesis</keyword>
<gene>
    <name evidence="16 19" type="primary">plsB</name>
    <name evidence="19" type="ORF">K6K13_02190</name>
</gene>
<dbReference type="NCBIfam" id="NF003441">
    <property type="entry name" value="PRK04974.1"/>
    <property type="match status" value="1"/>
</dbReference>
<evidence type="ECO:0000256" key="9">
    <source>
        <dbReference type="ARBA" id="ARBA00022679"/>
    </source>
</evidence>
<keyword evidence="11 16" id="KW-0472">Membrane</keyword>
<evidence type="ECO:0000256" key="10">
    <source>
        <dbReference type="ARBA" id="ARBA00023098"/>
    </source>
</evidence>
<evidence type="ECO:0000313" key="20">
    <source>
        <dbReference type="Proteomes" id="UP000825886"/>
    </source>
</evidence>
<dbReference type="EC" id="2.3.1.15" evidence="5 16"/>
<comment type="pathway">
    <text evidence="2 16">Phospholipid metabolism; CDP-diacylglycerol biosynthesis; CDP-diacylglycerol from sn-glycerol 3-phosphate: step 1/3.</text>
</comment>
<keyword evidence="12 16" id="KW-0594">Phospholipid biosynthesis</keyword>
<dbReference type="PANTHER" id="PTHR12563:SF17">
    <property type="entry name" value="DIHYDROXYACETONE PHOSPHATE ACYLTRANSFERASE"/>
    <property type="match status" value="1"/>
</dbReference>
<evidence type="ECO:0000259" key="18">
    <source>
        <dbReference type="SMART" id="SM00563"/>
    </source>
</evidence>
<comment type="catalytic activity">
    <reaction evidence="15 16">
        <text>sn-glycerol 3-phosphate + an acyl-CoA = a 1-acyl-sn-glycero-3-phosphate + CoA</text>
        <dbReference type="Rhea" id="RHEA:15325"/>
        <dbReference type="ChEBI" id="CHEBI:57287"/>
        <dbReference type="ChEBI" id="CHEBI:57597"/>
        <dbReference type="ChEBI" id="CHEBI:57970"/>
        <dbReference type="ChEBI" id="CHEBI:58342"/>
        <dbReference type="EC" id="2.3.1.15"/>
    </reaction>
</comment>
<sequence>MSGWRKIYYKLLNFALKLLVKSKIIPNDPVAELGLDPSRPILYVLPYNSQADLLTLRAKCQALELPDPLEPTEIDGVSLPSHVFINDGPRVFRYYTPKQESVKLFHDYLDLHRNNPYLDVQMVPVSVMFGRSPGREGQHGATPHLRLLNGIEKFFAVIWLGRDSFVRFSSIVSLRHMATEHGTDKTIAHKLARVARMHFARQRLAAVGPRLPVRQELFHKLLDSKAIKKAVEDEARSKKISHEKAQQNAIALMEEIAADFSYEAVRLSDRILSWTWNRLYQGINVHNAERVRQLAQDGHELVYVPCHRSHMDYLLLSYVLYHQGLVPPHIAAGINLNFWPAGPIFRRLGAFFIRRTFKGNKLYSTIFREYLGELFSRGYSVEYFMEGGRSRTGRLLEPKTGTLAMTLQAMLRGGTRPITLVPIYVGYEHVMEVGTYAKELRGATKEKEGFMQMVRGLRKLRNLGQGYVNFGEPLSLTPYLNHHVPQWRETIDPIEAQRPTWLTPTVQDIADIIMVRINNAAAANAMNLCSTALLASRQRALTREQMHEQLDCYLQLLRNVPYSKDVTAPKKTAPELLEHALAMNKFEVEQDNIGEIIILPREQAVLMTYYRNNIQHLLVLPSMIASIVMHRGRITPDELTRQMSLIYPLIQAELFLHYSKEALPVVIETLTAELVRQELIVIKQDTLVLNPLRIRTLQLLAAGVRETLQRYAITLSLLGANPEMNRGTLEKESRNMAQRLSVLHGINAPEFFDKAVFSTLVATLRQEGYISDSSSVDTRNTLELYRILSDLITPEVRLTIESASTPASAESEDEKQEVMQE</sequence>
<protein>
    <recommendedName>
        <fullName evidence="6 16">Glycerol-3-phosphate acyltransferase</fullName>
        <shortName evidence="16">GPAT</shortName>
        <ecNumber evidence="5 16">2.3.1.15</ecNumber>
    </recommendedName>
</protein>
<evidence type="ECO:0000256" key="13">
    <source>
        <dbReference type="ARBA" id="ARBA00023264"/>
    </source>
</evidence>
<evidence type="ECO:0000256" key="15">
    <source>
        <dbReference type="ARBA" id="ARBA00048427"/>
    </source>
</evidence>
<evidence type="ECO:0000313" key="19">
    <source>
        <dbReference type="EMBL" id="QZN96304.1"/>
    </source>
</evidence>
<comment type="similarity">
    <text evidence="4 16">Belongs to the GPAT/DAPAT family.</text>
</comment>
<keyword evidence="14 16" id="KW-0012">Acyltransferase</keyword>
<keyword evidence="20" id="KW-1185">Reference proteome</keyword>
<evidence type="ECO:0000256" key="7">
    <source>
        <dbReference type="ARBA" id="ARBA00022475"/>
    </source>
</evidence>
<comment type="domain">
    <text evidence="16">The HXXXXD motif is essential for acyltransferase activity and may constitute the binding site for the phosphate moiety of the glycerol-3-phosphate.</text>
</comment>
<dbReference type="InterPro" id="IPR022284">
    <property type="entry name" value="GPAT/DHAPAT"/>
</dbReference>
<evidence type="ECO:0000256" key="12">
    <source>
        <dbReference type="ARBA" id="ARBA00023209"/>
    </source>
</evidence>
<dbReference type="RefSeq" id="WP_222159356.1">
    <property type="nucleotide sequence ID" value="NZ_CP081864.1"/>
</dbReference>